<gene>
    <name evidence="2" type="ORF">FEV53_05870</name>
</gene>
<dbReference type="AlphaFoldDB" id="A0A547Q780"/>
<proteinExistence type="predicted"/>
<dbReference type="RefSeq" id="WP_142833882.1">
    <property type="nucleotide sequence ID" value="NZ_VFSV01000007.1"/>
</dbReference>
<keyword evidence="1" id="KW-0732">Signal</keyword>
<comment type="caution">
    <text evidence="2">The sequence shown here is derived from an EMBL/GenBank/DDBJ whole genome shotgun (WGS) entry which is preliminary data.</text>
</comment>
<organism evidence="2 3">
    <name type="scientific">Palleronia caenipelagi</name>
    <dbReference type="NCBI Taxonomy" id="2489174"/>
    <lineage>
        <taxon>Bacteria</taxon>
        <taxon>Pseudomonadati</taxon>
        <taxon>Pseudomonadota</taxon>
        <taxon>Alphaproteobacteria</taxon>
        <taxon>Rhodobacterales</taxon>
        <taxon>Roseobacteraceae</taxon>
        <taxon>Palleronia</taxon>
    </lineage>
</organism>
<feature type="signal peptide" evidence="1">
    <location>
        <begin position="1"/>
        <end position="21"/>
    </location>
</feature>
<reference evidence="2 3" key="1">
    <citation type="submission" date="2019-06" db="EMBL/GenBank/DDBJ databases">
        <title>Paenimaribius caenipelagi gen. nov., sp. nov., isolated from a tidal flat.</title>
        <authorList>
            <person name="Yoon J.-H."/>
        </authorList>
    </citation>
    <scope>NUCLEOTIDE SEQUENCE [LARGE SCALE GENOMIC DNA]</scope>
    <source>
        <strain evidence="2 3">JBTF-M29</strain>
    </source>
</reference>
<protein>
    <submittedName>
        <fullName evidence="2">Dihydrodipicolinate reductase</fullName>
    </submittedName>
</protein>
<dbReference type="EMBL" id="VFSV01000007">
    <property type="protein sequence ID" value="TRD22247.1"/>
    <property type="molecule type" value="Genomic_DNA"/>
</dbReference>
<name>A0A547Q780_9RHOB</name>
<accession>A0A547Q780</accession>
<dbReference type="OrthoDB" id="7874348at2"/>
<evidence type="ECO:0000256" key="1">
    <source>
        <dbReference type="SAM" id="SignalP"/>
    </source>
</evidence>
<evidence type="ECO:0000313" key="3">
    <source>
        <dbReference type="Proteomes" id="UP000318590"/>
    </source>
</evidence>
<feature type="chain" id="PRO_5021808125" evidence="1">
    <location>
        <begin position="22"/>
        <end position="119"/>
    </location>
</feature>
<evidence type="ECO:0000313" key="2">
    <source>
        <dbReference type="EMBL" id="TRD22247.1"/>
    </source>
</evidence>
<dbReference type="Proteomes" id="UP000318590">
    <property type="component" value="Unassembled WGS sequence"/>
</dbReference>
<sequence>MTRLLLLIWIALFPAYGAGQANQMVRINDAKEFREQVAGRDLTRTGITMRVEPGGVLTGRAFGGRVTGRWTWESGYFCREMRWGGRSWDWNCQAVFLGADTVRFIADRGKGDSADLSLK</sequence>
<keyword evidence="3" id="KW-1185">Reference proteome</keyword>